<reference evidence="9 10" key="1">
    <citation type="journal article" date="2018" name="Mol. Plant">
        <title>The genome of Artemisia annua provides insight into the evolution of Asteraceae family and artemisinin biosynthesis.</title>
        <authorList>
            <person name="Shen Q."/>
            <person name="Zhang L."/>
            <person name="Liao Z."/>
            <person name="Wang S."/>
            <person name="Yan T."/>
            <person name="Shi P."/>
            <person name="Liu M."/>
            <person name="Fu X."/>
            <person name="Pan Q."/>
            <person name="Wang Y."/>
            <person name="Lv Z."/>
            <person name="Lu X."/>
            <person name="Zhang F."/>
            <person name="Jiang W."/>
            <person name="Ma Y."/>
            <person name="Chen M."/>
            <person name="Hao X."/>
            <person name="Li L."/>
            <person name="Tang Y."/>
            <person name="Lv G."/>
            <person name="Zhou Y."/>
            <person name="Sun X."/>
            <person name="Brodelius P.E."/>
            <person name="Rose J.K.C."/>
            <person name="Tang K."/>
        </authorList>
    </citation>
    <scope>NUCLEOTIDE SEQUENCE [LARGE SCALE GENOMIC DNA]</scope>
    <source>
        <strain evidence="10">cv. Huhao1</strain>
        <tissue evidence="9">Leaf</tissue>
    </source>
</reference>
<dbReference type="PANTHER" id="PTHR46898">
    <property type="entry name" value="SENESCENCE-ASSOCIATED CARBOXYLESTERASE 101"/>
    <property type="match status" value="1"/>
</dbReference>
<comment type="caution">
    <text evidence="9">The sequence shown here is derived from an EMBL/GenBank/DDBJ whole genome shotgun (WGS) entry which is preliminary data.</text>
</comment>
<evidence type="ECO:0000256" key="2">
    <source>
        <dbReference type="ARBA" id="ARBA00004496"/>
    </source>
</evidence>
<dbReference type="OrthoDB" id="438440at2759"/>
<keyword evidence="6" id="KW-0539">Nucleus</keyword>
<dbReference type="GO" id="GO:0006952">
    <property type="term" value="P:defense response"/>
    <property type="evidence" value="ECO:0007669"/>
    <property type="project" value="UniProtKB-KW"/>
</dbReference>
<sequence length="534" mass="61109">MGEVALGRPIGQRRFSSEVELGKFLGSINIIADAYGAISKTMSTYELHTSPSGIQILAFNCPTDYTTRFLNGEFCLVSSENHKVVDFISTGRLIKSPLVVTGRGFAGYCAILFTLWLQHIIDVEESNDHWDFKRPVCITFGSPLIGNEALQGAISKYYPQWESRFLNVVAKKDRLASFFSSNSKYKPFGTFLISTESGRHAAFEDQDAVLAVLDTMASSRGGNVELLVHDYGNILSSMKREVMYRGISECGEFSLNLLREGITLQLREAGVLDNISNDLIGRMMQKQADKIRKKKNVYEPTKKLNDMKINMVCLEFYMKINLSNGGYYDSYKNPRGRDGIQLKIKLINYQEDLNKYWKSFLNETERNPQKEDAKMRKRWLLNGHNYRRMVEPLDIAKYYSTKGNRNYIANRSYHYIELEKLLAKDQKDLSGGNGNKKAASLTKDSCFWARVEEATLALGDLKKEGSSNSVYTEQLEQFEDYMMNAIQDFSLSPDVFLKGSSLMVWWSEYKTYKGSSYASKFAEYMNNEWYMSYQ</sequence>
<name>A0A2U1NWB6_ARTAN</name>
<dbReference type="Proteomes" id="UP000245207">
    <property type="component" value="Unassembled WGS sequence"/>
</dbReference>
<organism evidence="9 10">
    <name type="scientific">Artemisia annua</name>
    <name type="common">Sweet wormwood</name>
    <dbReference type="NCBI Taxonomy" id="35608"/>
    <lineage>
        <taxon>Eukaryota</taxon>
        <taxon>Viridiplantae</taxon>
        <taxon>Streptophyta</taxon>
        <taxon>Embryophyta</taxon>
        <taxon>Tracheophyta</taxon>
        <taxon>Spermatophyta</taxon>
        <taxon>Magnoliopsida</taxon>
        <taxon>eudicotyledons</taxon>
        <taxon>Gunneridae</taxon>
        <taxon>Pentapetalae</taxon>
        <taxon>asterids</taxon>
        <taxon>campanulids</taxon>
        <taxon>Asterales</taxon>
        <taxon>Asteraceae</taxon>
        <taxon>Asteroideae</taxon>
        <taxon>Anthemideae</taxon>
        <taxon>Artemisiinae</taxon>
        <taxon>Artemisia</taxon>
    </lineage>
</organism>
<dbReference type="InterPro" id="IPR041266">
    <property type="entry name" value="EDS1_EP"/>
</dbReference>
<feature type="domain" description="Fungal lipase-type" evidence="7">
    <location>
        <begin position="95"/>
        <end position="177"/>
    </location>
</feature>
<evidence type="ECO:0000256" key="4">
    <source>
        <dbReference type="ARBA" id="ARBA00022801"/>
    </source>
</evidence>
<evidence type="ECO:0000259" key="7">
    <source>
        <dbReference type="Pfam" id="PF01764"/>
    </source>
</evidence>
<dbReference type="InterPro" id="IPR029058">
    <property type="entry name" value="AB_hydrolase_fold"/>
</dbReference>
<dbReference type="EMBL" id="PKPP01002072">
    <property type="protein sequence ID" value="PWA77796.1"/>
    <property type="molecule type" value="Genomic_DNA"/>
</dbReference>
<keyword evidence="4 9" id="KW-0378">Hydrolase</keyword>
<accession>A0A2U1NWB6</accession>
<evidence type="ECO:0000256" key="1">
    <source>
        <dbReference type="ARBA" id="ARBA00004123"/>
    </source>
</evidence>
<dbReference type="PANTHER" id="PTHR46898:SF3">
    <property type="entry name" value="FUNGAL LIPASE-LIKE DOMAIN-CONTAINING PROTEIN"/>
    <property type="match status" value="1"/>
</dbReference>
<dbReference type="GO" id="GO:0006629">
    <property type="term" value="P:lipid metabolic process"/>
    <property type="evidence" value="ECO:0007669"/>
    <property type="project" value="InterPro"/>
</dbReference>
<dbReference type="AlphaFoldDB" id="A0A2U1NWB6"/>
<evidence type="ECO:0000313" key="10">
    <source>
        <dbReference type="Proteomes" id="UP000245207"/>
    </source>
</evidence>
<evidence type="ECO:0000259" key="8">
    <source>
        <dbReference type="Pfam" id="PF18117"/>
    </source>
</evidence>
<keyword evidence="10" id="KW-1185">Reference proteome</keyword>
<protein>
    <submittedName>
        <fullName evidence="9">Alpha/Beta hydrolase fold protein</fullName>
    </submittedName>
</protein>
<dbReference type="STRING" id="35608.A0A2U1NWB6"/>
<dbReference type="GO" id="GO:0005737">
    <property type="term" value="C:cytoplasm"/>
    <property type="evidence" value="ECO:0007669"/>
    <property type="project" value="UniProtKB-SubCell"/>
</dbReference>
<keyword evidence="5" id="KW-0611">Plant defense</keyword>
<evidence type="ECO:0000313" key="9">
    <source>
        <dbReference type="EMBL" id="PWA77796.1"/>
    </source>
</evidence>
<dbReference type="SUPFAM" id="SSF53474">
    <property type="entry name" value="alpha/beta-Hydrolases"/>
    <property type="match status" value="1"/>
</dbReference>
<evidence type="ECO:0000256" key="5">
    <source>
        <dbReference type="ARBA" id="ARBA00022821"/>
    </source>
</evidence>
<dbReference type="InterPro" id="IPR044603">
    <property type="entry name" value="SAG101-like"/>
</dbReference>
<feature type="domain" description="EDS1 EP" evidence="8">
    <location>
        <begin position="314"/>
        <end position="521"/>
    </location>
</feature>
<dbReference type="GO" id="GO:0052689">
    <property type="term" value="F:carboxylic ester hydrolase activity"/>
    <property type="evidence" value="ECO:0007669"/>
    <property type="project" value="InterPro"/>
</dbReference>
<dbReference type="Pfam" id="PF01764">
    <property type="entry name" value="Lipase_3"/>
    <property type="match status" value="1"/>
</dbReference>
<dbReference type="GO" id="GO:0005634">
    <property type="term" value="C:nucleus"/>
    <property type="evidence" value="ECO:0007669"/>
    <property type="project" value="UniProtKB-SubCell"/>
</dbReference>
<dbReference type="Pfam" id="PF18117">
    <property type="entry name" value="EDS1_EP"/>
    <property type="match status" value="1"/>
</dbReference>
<evidence type="ECO:0000256" key="6">
    <source>
        <dbReference type="ARBA" id="ARBA00023242"/>
    </source>
</evidence>
<dbReference type="Gene3D" id="3.40.50.1820">
    <property type="entry name" value="alpha/beta hydrolase"/>
    <property type="match status" value="1"/>
</dbReference>
<evidence type="ECO:0000256" key="3">
    <source>
        <dbReference type="ARBA" id="ARBA00022490"/>
    </source>
</evidence>
<proteinExistence type="predicted"/>
<comment type="subcellular location">
    <subcellularLocation>
        <location evidence="2">Cytoplasm</location>
    </subcellularLocation>
    <subcellularLocation>
        <location evidence="1">Nucleus</location>
    </subcellularLocation>
</comment>
<gene>
    <name evidence="9" type="ORF">CTI12_AA220850</name>
</gene>
<dbReference type="InterPro" id="IPR002921">
    <property type="entry name" value="Fungal_lipase-type"/>
</dbReference>
<keyword evidence="3" id="KW-0963">Cytoplasm</keyword>